<dbReference type="AlphaFoldDB" id="A0A1J5TB05"/>
<dbReference type="GO" id="GO:0016998">
    <property type="term" value="P:cell wall macromolecule catabolic process"/>
    <property type="evidence" value="ECO:0007669"/>
    <property type="project" value="InterPro"/>
</dbReference>
<evidence type="ECO:0000313" key="2">
    <source>
        <dbReference type="EMBL" id="OIR10964.1"/>
    </source>
</evidence>
<dbReference type="InterPro" id="IPR023346">
    <property type="entry name" value="Lysozyme-like_dom_sf"/>
</dbReference>
<evidence type="ECO:0000259" key="1">
    <source>
        <dbReference type="Pfam" id="PF00182"/>
    </source>
</evidence>
<name>A0A1J5TB05_9ZZZZ</name>
<accession>A0A1J5TB05</accession>
<dbReference type="Pfam" id="PF00182">
    <property type="entry name" value="Glyco_hydro_19"/>
    <property type="match status" value="1"/>
</dbReference>
<dbReference type="InterPro" id="IPR052354">
    <property type="entry name" value="Cell_Wall_Dynamics_Protein"/>
</dbReference>
<protein>
    <submittedName>
        <fullName evidence="2">Chitinase class I</fullName>
    </submittedName>
</protein>
<dbReference type="GO" id="GO:0006032">
    <property type="term" value="P:chitin catabolic process"/>
    <property type="evidence" value="ECO:0007669"/>
    <property type="project" value="InterPro"/>
</dbReference>
<organism evidence="2">
    <name type="scientific">mine drainage metagenome</name>
    <dbReference type="NCBI Taxonomy" id="410659"/>
    <lineage>
        <taxon>unclassified sequences</taxon>
        <taxon>metagenomes</taxon>
        <taxon>ecological metagenomes</taxon>
    </lineage>
</organism>
<comment type="caution">
    <text evidence="2">The sequence shown here is derived from an EMBL/GenBank/DDBJ whole genome shotgun (WGS) entry which is preliminary data.</text>
</comment>
<dbReference type="SUPFAM" id="SSF53955">
    <property type="entry name" value="Lysozyme-like"/>
    <property type="match status" value="1"/>
</dbReference>
<sequence length="202" mass="22305">MITAQQLSTMFGIQFARAQQWVDALNKAMARYDINTPAREAAFLAQVGHESAMLTRVSENLNYSANGLLSVFPKYFSDDDAETYARRPEAIASRVYANRFGNGPQPTGDGWKYRGRGLIQITFHDNYRACGEALGIDLLNNPDLLLTRDYSALSAAWYWKSHGCNELADAGDVRSITRAINGGYNGLEERIALNEKASAALA</sequence>
<feature type="domain" description="Glycoside hydrolase family 19 catalytic" evidence="1">
    <location>
        <begin position="92"/>
        <end position="162"/>
    </location>
</feature>
<dbReference type="GO" id="GO:0004568">
    <property type="term" value="F:chitinase activity"/>
    <property type="evidence" value="ECO:0007669"/>
    <property type="project" value="InterPro"/>
</dbReference>
<gene>
    <name evidence="2" type="ORF">GALL_71350</name>
</gene>
<dbReference type="InterPro" id="IPR000726">
    <property type="entry name" value="Glyco_hydro_19_cat"/>
</dbReference>
<dbReference type="PANTHER" id="PTHR34408:SF1">
    <property type="entry name" value="GLYCOSYL HYDROLASE FAMILY 19 DOMAIN-CONTAINING PROTEIN HI_1415"/>
    <property type="match status" value="1"/>
</dbReference>
<proteinExistence type="predicted"/>
<reference evidence="2" key="1">
    <citation type="submission" date="2016-10" db="EMBL/GenBank/DDBJ databases">
        <title>Sequence of Gallionella enrichment culture.</title>
        <authorList>
            <person name="Poehlein A."/>
            <person name="Muehling M."/>
            <person name="Daniel R."/>
        </authorList>
    </citation>
    <scope>NUCLEOTIDE SEQUENCE</scope>
</reference>
<dbReference type="PANTHER" id="PTHR34408">
    <property type="entry name" value="FAMILY PROTEIN, PUTATIVE-RELATED"/>
    <property type="match status" value="1"/>
</dbReference>
<dbReference type="EMBL" id="MLJW01000021">
    <property type="protein sequence ID" value="OIR10964.1"/>
    <property type="molecule type" value="Genomic_DNA"/>
</dbReference>
<dbReference type="Gene3D" id="1.10.530.10">
    <property type="match status" value="1"/>
</dbReference>